<protein>
    <recommendedName>
        <fullName evidence="6">FlgN protein</fullName>
    </recommendedName>
</protein>
<dbReference type="SUPFAM" id="SSF140566">
    <property type="entry name" value="FlgN-like"/>
    <property type="match status" value="1"/>
</dbReference>
<evidence type="ECO:0000256" key="1">
    <source>
        <dbReference type="ARBA" id="ARBA00022795"/>
    </source>
</evidence>
<keyword evidence="5" id="KW-1185">Reference proteome</keyword>
<reference evidence="5" key="1">
    <citation type="journal article" date="2013" name="Genome Announc.">
        <title>Genome Sequence of Halanaerobium saccharolyticum subsp. saccharolyticum Strain DSM 6643T, a Halophilic Hydrogen-Producing Bacterium.</title>
        <authorList>
            <person name="Kivisto A."/>
            <person name="Larjo A."/>
            <person name="Ciranna A."/>
            <person name="Santala V."/>
            <person name="Roos C."/>
            <person name="Karp M."/>
        </authorList>
    </citation>
    <scope>NUCLEOTIDE SEQUENCE [LARGE SCALE GENOMIC DNA]</scope>
    <source>
        <strain evidence="5">DSM 6643</strain>
    </source>
</reference>
<comment type="caution">
    <text evidence="4">The sequence shown here is derived from an EMBL/GenBank/DDBJ whole genome shotgun (WGS) entry which is preliminary data.</text>
</comment>
<name>M5E2T2_9FIRM</name>
<dbReference type="RefSeq" id="WP_005490105.1">
    <property type="nucleotide sequence ID" value="NZ_CAUI01000023.1"/>
</dbReference>
<evidence type="ECO:0000256" key="2">
    <source>
        <dbReference type="SAM" id="Coils"/>
    </source>
</evidence>
<keyword evidence="1" id="KW-1005">Bacterial flagellum biogenesis</keyword>
<evidence type="ECO:0000313" key="5">
    <source>
        <dbReference type="Proteomes" id="UP000012063"/>
    </source>
</evidence>
<feature type="coiled-coil region" evidence="2">
    <location>
        <begin position="2"/>
        <end position="37"/>
    </location>
</feature>
<feature type="region of interest" description="Disordered" evidence="3">
    <location>
        <begin position="147"/>
        <end position="167"/>
    </location>
</feature>
<dbReference type="Gene3D" id="1.20.58.300">
    <property type="entry name" value="FlgN-like"/>
    <property type="match status" value="1"/>
</dbReference>
<sequence>MQGELKNNLLELLKEEKELYQELFEIAEAKNEALVENDTEALAETLKRDQKVIEKIEAKEKERKEIITEIKEKFELKLENDKYSDFIKKLPADWGADLNSIREELIELTDKFYSLNDQNQELLTKALELNTFSIETILNSIKDNEKNTYSKDAKENKGQPRLLNKQV</sequence>
<dbReference type="eggNOG" id="COG3418">
    <property type="taxonomic scope" value="Bacteria"/>
</dbReference>
<organism evidence="4 5">
    <name type="scientific">Halanaerobium saccharolyticum subsp. saccharolyticum DSM 6643</name>
    <dbReference type="NCBI Taxonomy" id="1293054"/>
    <lineage>
        <taxon>Bacteria</taxon>
        <taxon>Bacillati</taxon>
        <taxon>Bacillota</taxon>
        <taxon>Clostridia</taxon>
        <taxon>Halanaerobiales</taxon>
        <taxon>Halanaerobiaceae</taxon>
        <taxon>Halanaerobium</taxon>
    </lineage>
</organism>
<dbReference type="InterPro" id="IPR036679">
    <property type="entry name" value="FlgN-like_sf"/>
</dbReference>
<evidence type="ECO:0000256" key="3">
    <source>
        <dbReference type="SAM" id="MobiDB-lite"/>
    </source>
</evidence>
<evidence type="ECO:0000313" key="4">
    <source>
        <dbReference type="EMBL" id="CCU80831.1"/>
    </source>
</evidence>
<dbReference type="STRING" id="1293054.HSACCH_02346"/>
<dbReference type="InParanoid" id="M5E2T2"/>
<proteinExistence type="predicted"/>
<dbReference type="EMBL" id="CAUI01000023">
    <property type="protein sequence ID" value="CCU80831.1"/>
    <property type="molecule type" value="Genomic_DNA"/>
</dbReference>
<dbReference type="Proteomes" id="UP000012063">
    <property type="component" value="Unassembled WGS sequence"/>
</dbReference>
<dbReference type="AlphaFoldDB" id="M5E2T2"/>
<dbReference type="Pfam" id="PF05130">
    <property type="entry name" value="FlgN"/>
    <property type="match status" value="1"/>
</dbReference>
<accession>M5E2T2</accession>
<evidence type="ECO:0008006" key="6">
    <source>
        <dbReference type="Google" id="ProtNLM"/>
    </source>
</evidence>
<dbReference type="InterPro" id="IPR007809">
    <property type="entry name" value="FlgN-like"/>
</dbReference>
<keyword evidence="2" id="KW-0175">Coiled coil</keyword>
<gene>
    <name evidence="4" type="ORF">HSACCH_02346</name>
</gene>
<dbReference type="OrthoDB" id="2112181at2"/>
<dbReference type="GO" id="GO:0044780">
    <property type="term" value="P:bacterial-type flagellum assembly"/>
    <property type="evidence" value="ECO:0007669"/>
    <property type="project" value="InterPro"/>
</dbReference>
<feature type="compositionally biased region" description="Basic and acidic residues" evidence="3">
    <location>
        <begin position="147"/>
        <end position="158"/>
    </location>
</feature>